<accession>A0A9D3Y2T4</accession>
<evidence type="ECO:0000313" key="2">
    <source>
        <dbReference type="Proteomes" id="UP000828390"/>
    </source>
</evidence>
<protein>
    <submittedName>
        <fullName evidence="1">Uncharacterized protein</fullName>
    </submittedName>
</protein>
<dbReference type="Proteomes" id="UP000828390">
    <property type="component" value="Unassembled WGS sequence"/>
</dbReference>
<dbReference type="AlphaFoldDB" id="A0A9D3Y2T4"/>
<comment type="caution">
    <text evidence="1">The sequence shown here is derived from an EMBL/GenBank/DDBJ whole genome shotgun (WGS) entry which is preliminary data.</text>
</comment>
<keyword evidence="2" id="KW-1185">Reference proteome</keyword>
<reference evidence="1" key="2">
    <citation type="submission" date="2020-11" db="EMBL/GenBank/DDBJ databases">
        <authorList>
            <person name="McCartney M.A."/>
            <person name="Auch B."/>
            <person name="Kono T."/>
            <person name="Mallez S."/>
            <person name="Becker A."/>
            <person name="Gohl D.M."/>
            <person name="Silverstein K.A.T."/>
            <person name="Koren S."/>
            <person name="Bechman K.B."/>
            <person name="Herman A."/>
            <person name="Abrahante J.E."/>
            <person name="Garbe J."/>
        </authorList>
    </citation>
    <scope>NUCLEOTIDE SEQUENCE</scope>
    <source>
        <strain evidence="1">Duluth1</strain>
        <tissue evidence="1">Whole animal</tissue>
    </source>
</reference>
<proteinExistence type="predicted"/>
<organism evidence="1 2">
    <name type="scientific">Dreissena polymorpha</name>
    <name type="common">Zebra mussel</name>
    <name type="synonym">Mytilus polymorpha</name>
    <dbReference type="NCBI Taxonomy" id="45954"/>
    <lineage>
        <taxon>Eukaryota</taxon>
        <taxon>Metazoa</taxon>
        <taxon>Spiralia</taxon>
        <taxon>Lophotrochozoa</taxon>
        <taxon>Mollusca</taxon>
        <taxon>Bivalvia</taxon>
        <taxon>Autobranchia</taxon>
        <taxon>Heteroconchia</taxon>
        <taxon>Euheterodonta</taxon>
        <taxon>Imparidentia</taxon>
        <taxon>Neoheterodontei</taxon>
        <taxon>Myida</taxon>
        <taxon>Dreissenoidea</taxon>
        <taxon>Dreissenidae</taxon>
        <taxon>Dreissena</taxon>
    </lineage>
</organism>
<sequence length="66" mass="7511">MFNKPRSSKFDTPRDALLWDLFKKSIVSLTNDGSDAGSCMWESPAELCTSDIYYICRVFAHSTVTR</sequence>
<name>A0A9D3Y2T4_DREPO</name>
<gene>
    <name evidence="1" type="ORF">DPMN_191355</name>
</gene>
<reference evidence="1" key="1">
    <citation type="journal article" date="2019" name="bioRxiv">
        <title>The Genome of the Zebra Mussel, Dreissena polymorpha: A Resource for Invasive Species Research.</title>
        <authorList>
            <person name="McCartney M.A."/>
            <person name="Auch B."/>
            <person name="Kono T."/>
            <person name="Mallez S."/>
            <person name="Zhang Y."/>
            <person name="Obille A."/>
            <person name="Becker A."/>
            <person name="Abrahante J.E."/>
            <person name="Garbe J."/>
            <person name="Badalamenti J.P."/>
            <person name="Herman A."/>
            <person name="Mangelson H."/>
            <person name="Liachko I."/>
            <person name="Sullivan S."/>
            <person name="Sone E.D."/>
            <person name="Koren S."/>
            <person name="Silverstein K.A.T."/>
            <person name="Beckman K.B."/>
            <person name="Gohl D.M."/>
        </authorList>
    </citation>
    <scope>NUCLEOTIDE SEQUENCE</scope>
    <source>
        <strain evidence="1">Duluth1</strain>
        <tissue evidence="1">Whole animal</tissue>
    </source>
</reference>
<evidence type="ECO:0000313" key="1">
    <source>
        <dbReference type="EMBL" id="KAH3691941.1"/>
    </source>
</evidence>
<dbReference type="EMBL" id="JAIWYP010000027">
    <property type="protein sequence ID" value="KAH3691941.1"/>
    <property type="molecule type" value="Genomic_DNA"/>
</dbReference>